<accession>A0ABP6VRA3</accession>
<evidence type="ECO:0000313" key="1">
    <source>
        <dbReference type="EMBL" id="GAA3540115.1"/>
    </source>
</evidence>
<dbReference type="Proteomes" id="UP001500301">
    <property type="component" value="Unassembled WGS sequence"/>
</dbReference>
<comment type="caution">
    <text evidence="1">The sequence shown here is derived from an EMBL/GenBank/DDBJ whole genome shotgun (WGS) entry which is preliminary data.</text>
</comment>
<name>A0ABP6VRA3_9ACTN</name>
<protein>
    <recommendedName>
        <fullName evidence="3">Cupin domain-containing protein</fullName>
    </recommendedName>
</protein>
<evidence type="ECO:0008006" key="3">
    <source>
        <dbReference type="Google" id="ProtNLM"/>
    </source>
</evidence>
<reference evidence="2" key="1">
    <citation type="journal article" date="2019" name="Int. J. Syst. Evol. Microbiol.">
        <title>The Global Catalogue of Microorganisms (GCM) 10K type strain sequencing project: providing services to taxonomists for standard genome sequencing and annotation.</title>
        <authorList>
            <consortium name="The Broad Institute Genomics Platform"/>
            <consortium name="The Broad Institute Genome Sequencing Center for Infectious Disease"/>
            <person name="Wu L."/>
            <person name="Ma J."/>
        </authorList>
    </citation>
    <scope>NUCLEOTIDE SEQUENCE [LARGE SCALE GENOMIC DNA]</scope>
    <source>
        <strain evidence="2">JCM 17460</strain>
    </source>
</reference>
<organism evidence="1 2">
    <name type="scientific">Nocardioides daeguensis</name>
    <dbReference type="NCBI Taxonomy" id="908359"/>
    <lineage>
        <taxon>Bacteria</taxon>
        <taxon>Bacillati</taxon>
        <taxon>Actinomycetota</taxon>
        <taxon>Actinomycetes</taxon>
        <taxon>Propionibacteriales</taxon>
        <taxon>Nocardioidaceae</taxon>
        <taxon>Nocardioides</taxon>
    </lineage>
</organism>
<dbReference type="RefSeq" id="WP_218235224.1">
    <property type="nucleotide sequence ID" value="NZ_BAABBB010000015.1"/>
</dbReference>
<evidence type="ECO:0000313" key="2">
    <source>
        <dbReference type="Proteomes" id="UP001500301"/>
    </source>
</evidence>
<proteinExistence type="predicted"/>
<gene>
    <name evidence="1" type="ORF">GCM10022263_29470</name>
</gene>
<sequence>MHVKTRDLPIKMNALGATARHLGDFGAAHGPLAAEHLRLAAGVDIAPLLAGLDDGLCFAAHWGYLVSGRVVVTYGDGSTETCAAGEVVHWPAGHTVRVEEDTELIMFSPAAEHLAVMNHMLEVLATIPAQPVG</sequence>
<dbReference type="EMBL" id="BAABBB010000015">
    <property type="protein sequence ID" value="GAA3540115.1"/>
    <property type="molecule type" value="Genomic_DNA"/>
</dbReference>
<keyword evidence="2" id="KW-1185">Reference proteome</keyword>